<dbReference type="Pfam" id="PF12804">
    <property type="entry name" value="NTP_transf_3"/>
    <property type="match status" value="1"/>
</dbReference>
<feature type="binding site" evidence="18">
    <location>
        <position position="152"/>
    </location>
    <ligand>
        <name>UDP-N-acetyl-alpha-D-glucosamine</name>
        <dbReference type="ChEBI" id="CHEBI:57705"/>
    </ligand>
</feature>
<dbReference type="GO" id="GO:0019134">
    <property type="term" value="F:glucosamine-1-phosphate N-acetyltransferase activity"/>
    <property type="evidence" value="ECO:0007669"/>
    <property type="project" value="UniProtKB-UniRule"/>
</dbReference>
<reference evidence="21" key="1">
    <citation type="journal article" date="2023" name="Int. J. Mol. Sci.">
        <title>Metagenomics Revealed a New Genus 'Candidatus Thiocaldithrix dubininis' gen. nov., sp. nov. and a New Species 'Candidatus Thiothrix putei' sp. nov. in the Family Thiotrichaceae, Some Members of Which Have Traits of Both Na+- and H+-Motive Energetics.</title>
        <authorList>
            <person name="Ravin N.V."/>
            <person name="Muntyan M.S."/>
            <person name="Smolyakov D.D."/>
            <person name="Rudenko T.S."/>
            <person name="Beletsky A.V."/>
            <person name="Mardanov A.V."/>
            <person name="Grabovich M.Y."/>
        </authorList>
    </citation>
    <scope>NUCLEOTIDE SEQUENCE</scope>
    <source>
        <strain evidence="21">GKL-01</strain>
    </source>
</reference>
<evidence type="ECO:0000313" key="21">
    <source>
        <dbReference type="EMBL" id="WGZ91280.1"/>
    </source>
</evidence>
<evidence type="ECO:0000256" key="9">
    <source>
        <dbReference type="ARBA" id="ARBA00022842"/>
    </source>
</evidence>
<dbReference type="KEGG" id="tdu:QJT80_02125"/>
<dbReference type="EMBL" id="CP124755">
    <property type="protein sequence ID" value="WGZ91280.1"/>
    <property type="molecule type" value="Genomic_DNA"/>
</dbReference>
<evidence type="ECO:0000259" key="19">
    <source>
        <dbReference type="Pfam" id="PF12804"/>
    </source>
</evidence>
<dbReference type="HAMAP" id="MF_01631">
    <property type="entry name" value="GlmU"/>
    <property type="match status" value="1"/>
</dbReference>
<comment type="pathway">
    <text evidence="18">Bacterial outer membrane biogenesis; LPS lipid A biosynthesis.</text>
</comment>
<evidence type="ECO:0000256" key="10">
    <source>
        <dbReference type="ARBA" id="ARBA00022960"/>
    </source>
</evidence>
<comment type="subunit">
    <text evidence="18">Homotrimer.</text>
</comment>
<dbReference type="InterPro" id="IPR038009">
    <property type="entry name" value="GlmU_C_LbH"/>
</dbReference>
<feature type="binding site" evidence="18">
    <location>
        <position position="364"/>
    </location>
    <ligand>
        <name>UDP-N-acetyl-alpha-D-glucosamine</name>
        <dbReference type="ChEBI" id="CHEBI:57705"/>
    </ligand>
</feature>
<comment type="function">
    <text evidence="17 18">Catalyzes the last two sequential reactions in the de novo biosynthetic pathway for UDP-N-acetylglucosamine (UDP-GlcNAc). The C-terminal domain catalyzes the transfer of acetyl group from acetyl coenzyme A to glucosamine-1-phosphate (GlcN-1-P) to produce N-acetylglucosamine-1-phosphate (GlcNAc-1-P), which is converted into UDP-GlcNAc by the transfer of uridine 5-monophosphate (from uridine 5-triphosphate), a reaction catalyzed by the N-terminal domain.</text>
</comment>
<evidence type="ECO:0000256" key="6">
    <source>
        <dbReference type="ARBA" id="ARBA00022695"/>
    </source>
</evidence>
<dbReference type="Gene3D" id="2.160.10.10">
    <property type="entry name" value="Hexapeptide repeat proteins"/>
    <property type="match status" value="1"/>
</dbReference>
<evidence type="ECO:0000256" key="7">
    <source>
        <dbReference type="ARBA" id="ARBA00022723"/>
    </source>
</evidence>
<comment type="similarity">
    <text evidence="2 18">In the C-terminal section; belongs to the transferase hexapeptide repeat family.</text>
</comment>
<comment type="subcellular location">
    <subcellularLocation>
        <location evidence="1 18">Cytoplasm</location>
    </subcellularLocation>
</comment>
<feature type="binding site" evidence="18">
    <location>
        <position position="22"/>
    </location>
    <ligand>
        <name>UDP-N-acetyl-alpha-D-glucosamine</name>
        <dbReference type="ChEBI" id="CHEBI:57705"/>
    </ligand>
</feature>
<feature type="binding site" evidence="18">
    <location>
        <position position="403"/>
    </location>
    <ligand>
        <name>acetyl-CoA</name>
        <dbReference type="ChEBI" id="CHEBI:57288"/>
    </ligand>
</feature>
<dbReference type="Pfam" id="PF00132">
    <property type="entry name" value="Hexapep"/>
    <property type="match status" value="1"/>
</dbReference>
<evidence type="ECO:0000256" key="4">
    <source>
        <dbReference type="ARBA" id="ARBA00022490"/>
    </source>
</evidence>
<keyword evidence="8 18" id="KW-0677">Repeat</keyword>
<proteinExistence type="inferred from homology"/>
<dbReference type="EC" id="2.7.7.23" evidence="18"/>
<dbReference type="InterPro" id="IPR001451">
    <property type="entry name" value="Hexapep"/>
</dbReference>
<name>A0AA95H6U2_9GAMM</name>
<dbReference type="GO" id="GO:0009252">
    <property type="term" value="P:peptidoglycan biosynthetic process"/>
    <property type="evidence" value="ECO:0007669"/>
    <property type="project" value="UniProtKB-UniRule"/>
</dbReference>
<dbReference type="GO" id="GO:0005737">
    <property type="term" value="C:cytoplasm"/>
    <property type="evidence" value="ECO:0007669"/>
    <property type="project" value="UniProtKB-SubCell"/>
</dbReference>
<organism evidence="21">
    <name type="scientific">Candidatus Thiocaldithrix dubininis</name>
    <dbReference type="NCBI Taxonomy" id="3080823"/>
    <lineage>
        <taxon>Bacteria</taxon>
        <taxon>Pseudomonadati</taxon>
        <taxon>Pseudomonadota</taxon>
        <taxon>Gammaproteobacteria</taxon>
        <taxon>Thiotrichales</taxon>
        <taxon>Thiotrichaceae</taxon>
        <taxon>Candidatus Thiocaldithrix</taxon>
    </lineage>
</organism>
<dbReference type="InterPro" id="IPR056729">
    <property type="entry name" value="GMPPB_C"/>
</dbReference>
<feature type="binding site" evidence="18">
    <location>
        <position position="331"/>
    </location>
    <ligand>
        <name>UDP-N-acetyl-alpha-D-glucosamine</name>
        <dbReference type="ChEBI" id="CHEBI:57705"/>
    </ligand>
</feature>
<dbReference type="NCBIfam" id="TIGR01173">
    <property type="entry name" value="glmU"/>
    <property type="match status" value="1"/>
</dbReference>
<comment type="catalytic activity">
    <reaction evidence="15 18">
        <text>alpha-D-glucosamine 1-phosphate + acetyl-CoA = N-acetyl-alpha-D-glucosamine 1-phosphate + CoA + H(+)</text>
        <dbReference type="Rhea" id="RHEA:13725"/>
        <dbReference type="ChEBI" id="CHEBI:15378"/>
        <dbReference type="ChEBI" id="CHEBI:57287"/>
        <dbReference type="ChEBI" id="CHEBI:57288"/>
        <dbReference type="ChEBI" id="CHEBI:57776"/>
        <dbReference type="ChEBI" id="CHEBI:58516"/>
        <dbReference type="EC" id="2.3.1.157"/>
    </reaction>
</comment>
<comment type="cofactor">
    <cofactor evidence="18">
        <name>Mg(2+)</name>
        <dbReference type="ChEBI" id="CHEBI:18420"/>
    </cofactor>
    <text evidence="18">Binds 1 Mg(2+) ion per subunit.</text>
</comment>
<keyword evidence="6 18" id="KW-0548">Nucleotidyltransferase</keyword>
<sequence>MTIFPIILAAGQGTRMRSQLPKVLHPVAGKPMLQHVVDACAQLGATSMAVVYGHGGDLVRERIHGESIQWALQAEQKGTGHAVTQAIELAPDDTVVLIAYGDVPLIRSQTLQLLADGLQQAALCILTTQLSNPTGYGRIVRNTTGQVQAIVEEKDATPAQRSIQEVNTGFMAAKAADFKRWLAQLTPQNAQGEYYLTDCVGLAVAEGLPVNTVMCADPVEVEGANNRVQLARLERACQLRQVEQLMLAGVTVIDPARLDIRGTVLAGQDVTLDVNVVLLGKVTLGNNVTIEANCIIQDSEIGDNTHIKSHSVIEETVIAAHCDVGPFARLRPGTVLAEKARIGNFVETKKAKIGKGSKVNHLSYIGDTQMGADVNIGAGTITCNYDGANKHKTTIGDRVFVGSCSQLVAPVNIGDGATIGAGSTISKDAPAGELTVARAKQITVKGWVRPVKEKQ</sequence>
<keyword evidence="14 18" id="KW-0961">Cell wall biogenesis/degradation</keyword>
<dbReference type="GO" id="GO:0016020">
    <property type="term" value="C:membrane"/>
    <property type="evidence" value="ECO:0007669"/>
    <property type="project" value="GOC"/>
</dbReference>
<evidence type="ECO:0000256" key="8">
    <source>
        <dbReference type="ARBA" id="ARBA00022737"/>
    </source>
</evidence>
<feature type="domain" description="Mannose-1-phosphate guanyltransferase C-terminal" evidence="20">
    <location>
        <begin position="261"/>
        <end position="349"/>
    </location>
</feature>
<gene>
    <name evidence="18 21" type="primary">glmU</name>
    <name evidence="21" type="ORF">QJT80_02125</name>
</gene>
<reference evidence="21" key="2">
    <citation type="submission" date="2023-04" db="EMBL/GenBank/DDBJ databases">
        <authorList>
            <person name="Beletskiy A.V."/>
            <person name="Mardanov A.V."/>
            <person name="Ravin N.V."/>
        </authorList>
    </citation>
    <scope>NUCLEOTIDE SEQUENCE</scope>
    <source>
        <strain evidence="21">GKL-01</strain>
    </source>
</reference>
<dbReference type="PANTHER" id="PTHR43584">
    <property type="entry name" value="NUCLEOTIDYL TRANSFERASE"/>
    <property type="match status" value="1"/>
</dbReference>
<keyword evidence="4 18" id="KW-0963">Cytoplasm</keyword>
<feature type="binding site" evidence="18">
    <location>
        <begin position="384"/>
        <end position="385"/>
    </location>
    <ligand>
        <name>acetyl-CoA</name>
        <dbReference type="ChEBI" id="CHEBI:57288"/>
    </ligand>
</feature>
<evidence type="ECO:0000256" key="5">
    <source>
        <dbReference type="ARBA" id="ARBA00022679"/>
    </source>
</evidence>
<dbReference type="AlphaFoldDB" id="A0AA95H6U2"/>
<feature type="binding site" evidence="18">
    <location>
        <begin position="100"/>
        <end position="102"/>
    </location>
    <ligand>
        <name>UDP-N-acetyl-alpha-D-glucosamine</name>
        <dbReference type="ChEBI" id="CHEBI:57705"/>
    </ligand>
</feature>
<feature type="binding site" evidence="18">
    <location>
        <position position="167"/>
    </location>
    <ligand>
        <name>UDP-N-acetyl-alpha-D-glucosamine</name>
        <dbReference type="ChEBI" id="CHEBI:57705"/>
    </ligand>
</feature>
<dbReference type="GO" id="GO:0003977">
    <property type="term" value="F:UDP-N-acetylglucosamine diphosphorylase activity"/>
    <property type="evidence" value="ECO:0007669"/>
    <property type="project" value="UniProtKB-UniRule"/>
</dbReference>
<evidence type="ECO:0000256" key="3">
    <source>
        <dbReference type="ARBA" id="ARBA00007947"/>
    </source>
</evidence>
<evidence type="ECO:0000256" key="13">
    <source>
        <dbReference type="ARBA" id="ARBA00023315"/>
    </source>
</evidence>
<feature type="binding site" evidence="18">
    <location>
        <position position="102"/>
    </location>
    <ligand>
        <name>Mg(2+)</name>
        <dbReference type="ChEBI" id="CHEBI:18420"/>
    </ligand>
</feature>
<keyword evidence="5 18" id="KW-0808">Transferase</keyword>
<protein>
    <recommendedName>
        <fullName evidence="18">Bifunctional protein GlmU</fullName>
    </recommendedName>
    <domain>
        <recommendedName>
            <fullName evidence="18">UDP-N-acetylglucosamine pyrophosphorylase</fullName>
            <ecNumber evidence="18">2.7.7.23</ecNumber>
        </recommendedName>
        <alternativeName>
            <fullName evidence="18">N-acetylglucosamine-1-phosphate uridyltransferase</fullName>
        </alternativeName>
    </domain>
    <domain>
        <recommendedName>
            <fullName evidence="18">Glucosamine-1-phosphate N-acetyltransferase</fullName>
            <ecNumber evidence="18">2.3.1.157</ecNumber>
        </recommendedName>
    </domain>
</protein>
<comment type="similarity">
    <text evidence="3 18">In the N-terminal section; belongs to the N-acetylglucosamine-1-phosphate uridyltransferase family.</text>
</comment>
<dbReference type="Proteomes" id="UP001300672">
    <property type="component" value="Chromosome"/>
</dbReference>
<dbReference type="PANTHER" id="PTHR43584:SF3">
    <property type="entry name" value="BIFUNCTIONAL PROTEIN GLMU"/>
    <property type="match status" value="1"/>
</dbReference>
<dbReference type="CDD" id="cd03353">
    <property type="entry name" value="LbH_GlmU_C"/>
    <property type="match status" value="1"/>
</dbReference>
<evidence type="ECO:0000256" key="16">
    <source>
        <dbReference type="ARBA" id="ARBA00048493"/>
    </source>
</evidence>
<feature type="binding site" evidence="18">
    <location>
        <position position="421"/>
    </location>
    <ligand>
        <name>acetyl-CoA</name>
        <dbReference type="ChEBI" id="CHEBI:57288"/>
    </ligand>
</feature>
<dbReference type="Pfam" id="PF25087">
    <property type="entry name" value="GMPPB_C"/>
    <property type="match status" value="1"/>
</dbReference>
<evidence type="ECO:0000256" key="2">
    <source>
        <dbReference type="ARBA" id="ARBA00007707"/>
    </source>
</evidence>
<keyword evidence="9 18" id="KW-0460">Magnesium</keyword>
<keyword evidence="13 18" id="KW-0012">Acyltransferase</keyword>
<keyword evidence="12 18" id="KW-0511">Multifunctional enzyme</keyword>
<feature type="binding site" evidence="18">
    <location>
        <position position="137"/>
    </location>
    <ligand>
        <name>UDP-N-acetyl-alpha-D-glucosamine</name>
        <dbReference type="ChEBI" id="CHEBI:57705"/>
    </ligand>
</feature>
<feature type="binding site" evidence="18">
    <location>
        <begin position="78"/>
        <end position="79"/>
    </location>
    <ligand>
        <name>UDP-N-acetyl-alpha-D-glucosamine</name>
        <dbReference type="ChEBI" id="CHEBI:57705"/>
    </ligand>
</feature>
<keyword evidence="11 18" id="KW-0573">Peptidoglycan synthesis</keyword>
<dbReference type="EC" id="2.3.1.157" evidence="18"/>
<dbReference type="GO" id="GO:0000902">
    <property type="term" value="P:cell morphogenesis"/>
    <property type="evidence" value="ECO:0007669"/>
    <property type="project" value="UniProtKB-UniRule"/>
</dbReference>
<dbReference type="InterPro" id="IPR025877">
    <property type="entry name" value="MobA-like_NTP_Trfase"/>
</dbReference>
<dbReference type="InterPro" id="IPR005882">
    <property type="entry name" value="Bifunctional_GlmU"/>
</dbReference>
<feature type="binding site" evidence="18">
    <location>
        <position position="73"/>
    </location>
    <ligand>
        <name>UDP-N-acetyl-alpha-D-glucosamine</name>
        <dbReference type="ChEBI" id="CHEBI:57705"/>
    </ligand>
</feature>
<feature type="region of interest" description="N-acetyltransferase" evidence="18">
    <location>
        <begin position="249"/>
        <end position="455"/>
    </location>
</feature>
<dbReference type="Gene3D" id="3.90.550.10">
    <property type="entry name" value="Spore Coat Polysaccharide Biosynthesis Protein SpsA, Chain A"/>
    <property type="match status" value="1"/>
</dbReference>
<dbReference type="SUPFAM" id="SSF51161">
    <property type="entry name" value="Trimeric LpxA-like enzymes"/>
    <property type="match status" value="1"/>
</dbReference>
<comment type="pathway">
    <text evidence="18">Nucleotide-sugar biosynthesis; UDP-N-acetyl-alpha-D-glucosamine biosynthesis; N-acetyl-alpha-D-glucosamine 1-phosphate from alpha-D-glucosamine 6-phosphate (route II): step 2/2.</text>
</comment>
<evidence type="ECO:0000256" key="1">
    <source>
        <dbReference type="ARBA" id="ARBA00004496"/>
    </source>
</evidence>
<evidence type="ECO:0000256" key="15">
    <source>
        <dbReference type="ARBA" id="ARBA00048247"/>
    </source>
</evidence>
<dbReference type="InterPro" id="IPR029044">
    <property type="entry name" value="Nucleotide-diphossugar_trans"/>
</dbReference>
<evidence type="ECO:0000256" key="18">
    <source>
        <dbReference type="HAMAP-Rule" id="MF_01631"/>
    </source>
</evidence>
<feature type="binding site" evidence="18">
    <location>
        <position position="375"/>
    </location>
    <ligand>
        <name>UDP-N-acetyl-alpha-D-glucosamine</name>
        <dbReference type="ChEBI" id="CHEBI:57705"/>
    </ligand>
</feature>
<dbReference type="GO" id="GO:0008360">
    <property type="term" value="P:regulation of cell shape"/>
    <property type="evidence" value="ECO:0007669"/>
    <property type="project" value="UniProtKB-KW"/>
</dbReference>
<feature type="binding site" evidence="18">
    <location>
        <begin position="8"/>
        <end position="11"/>
    </location>
    <ligand>
        <name>UDP-N-acetyl-alpha-D-glucosamine</name>
        <dbReference type="ChEBI" id="CHEBI:57705"/>
    </ligand>
</feature>
<feature type="domain" description="MobA-like NTP transferase" evidence="19">
    <location>
        <begin position="6"/>
        <end position="136"/>
    </location>
</feature>
<dbReference type="InterPro" id="IPR050065">
    <property type="entry name" value="GlmU-like"/>
</dbReference>
<evidence type="ECO:0000256" key="11">
    <source>
        <dbReference type="ARBA" id="ARBA00022984"/>
    </source>
</evidence>
<dbReference type="GO" id="GO:0009245">
    <property type="term" value="P:lipid A biosynthetic process"/>
    <property type="evidence" value="ECO:0007669"/>
    <property type="project" value="UniProtKB-UniRule"/>
</dbReference>
<dbReference type="GO" id="GO:0000287">
    <property type="term" value="F:magnesium ion binding"/>
    <property type="evidence" value="ECO:0007669"/>
    <property type="project" value="UniProtKB-UniRule"/>
</dbReference>
<dbReference type="GO" id="GO:0071555">
    <property type="term" value="P:cell wall organization"/>
    <property type="evidence" value="ECO:0007669"/>
    <property type="project" value="UniProtKB-KW"/>
</dbReference>
<dbReference type="SUPFAM" id="SSF53448">
    <property type="entry name" value="Nucleotide-diphospho-sugar transferases"/>
    <property type="match status" value="1"/>
</dbReference>
<feature type="binding site" evidence="18">
    <location>
        <position position="438"/>
    </location>
    <ligand>
        <name>acetyl-CoA</name>
        <dbReference type="ChEBI" id="CHEBI:57288"/>
    </ligand>
</feature>
<feature type="region of interest" description="Linker" evidence="18">
    <location>
        <begin position="228"/>
        <end position="248"/>
    </location>
</feature>
<dbReference type="CDD" id="cd02540">
    <property type="entry name" value="GT2_GlmU_N_bac"/>
    <property type="match status" value="1"/>
</dbReference>
<comment type="pathway">
    <text evidence="18">Nucleotide-sugar biosynthesis; UDP-N-acetyl-alpha-D-glucosamine biosynthesis; UDP-N-acetyl-alpha-D-glucosamine from N-acetyl-alpha-D-glucosamine 1-phosphate: step 1/1.</text>
</comment>
<keyword evidence="7 18" id="KW-0479">Metal-binding</keyword>
<accession>A0AA95H6U2</accession>
<feature type="binding site" evidence="18">
    <location>
        <position position="349"/>
    </location>
    <ligand>
        <name>UDP-N-acetyl-alpha-D-glucosamine</name>
        <dbReference type="ChEBI" id="CHEBI:57705"/>
    </ligand>
</feature>
<evidence type="ECO:0000256" key="12">
    <source>
        <dbReference type="ARBA" id="ARBA00023268"/>
    </source>
</evidence>
<dbReference type="GO" id="GO:0006048">
    <property type="term" value="P:UDP-N-acetylglucosamine biosynthetic process"/>
    <property type="evidence" value="ECO:0007669"/>
    <property type="project" value="InterPro"/>
</dbReference>
<feature type="region of interest" description="Pyrophosphorylase" evidence="18">
    <location>
        <begin position="1"/>
        <end position="227"/>
    </location>
</feature>
<feature type="binding site" evidence="18">
    <location>
        <position position="225"/>
    </location>
    <ligand>
        <name>UDP-N-acetyl-alpha-D-glucosamine</name>
        <dbReference type="ChEBI" id="CHEBI:57705"/>
    </ligand>
</feature>
<evidence type="ECO:0000256" key="17">
    <source>
        <dbReference type="ARBA" id="ARBA00049628"/>
    </source>
</evidence>
<dbReference type="InterPro" id="IPR011004">
    <property type="entry name" value="Trimer_LpxA-like_sf"/>
</dbReference>
<feature type="binding site" evidence="18">
    <location>
        <position position="378"/>
    </location>
    <ligand>
        <name>acetyl-CoA</name>
        <dbReference type="ChEBI" id="CHEBI:57288"/>
    </ligand>
</feature>
<feature type="active site" description="Proton acceptor" evidence="18">
    <location>
        <position position="361"/>
    </location>
</feature>
<evidence type="ECO:0000259" key="20">
    <source>
        <dbReference type="Pfam" id="PF25087"/>
    </source>
</evidence>
<feature type="binding site" evidence="18">
    <location>
        <position position="225"/>
    </location>
    <ligand>
        <name>Mg(2+)</name>
        <dbReference type="ChEBI" id="CHEBI:18420"/>
    </ligand>
</feature>
<comment type="catalytic activity">
    <reaction evidence="16 18">
        <text>N-acetyl-alpha-D-glucosamine 1-phosphate + UTP + H(+) = UDP-N-acetyl-alpha-D-glucosamine + diphosphate</text>
        <dbReference type="Rhea" id="RHEA:13509"/>
        <dbReference type="ChEBI" id="CHEBI:15378"/>
        <dbReference type="ChEBI" id="CHEBI:33019"/>
        <dbReference type="ChEBI" id="CHEBI:46398"/>
        <dbReference type="ChEBI" id="CHEBI:57705"/>
        <dbReference type="ChEBI" id="CHEBI:57776"/>
        <dbReference type="EC" id="2.7.7.23"/>
    </reaction>
</comment>
<evidence type="ECO:0000256" key="14">
    <source>
        <dbReference type="ARBA" id="ARBA00023316"/>
    </source>
</evidence>
<keyword evidence="10 18" id="KW-0133">Cell shape</keyword>